<keyword evidence="3 8" id="KW-1134">Transmembrane beta strand</keyword>
<dbReference type="Gene3D" id="2.40.170.20">
    <property type="entry name" value="TonB-dependent receptor, beta-barrel domain"/>
    <property type="match status" value="1"/>
</dbReference>
<dbReference type="Gene3D" id="2.170.130.10">
    <property type="entry name" value="TonB-dependent receptor, plug domain"/>
    <property type="match status" value="1"/>
</dbReference>
<evidence type="ECO:0000313" key="13">
    <source>
        <dbReference type="EMBL" id="ORL44634.1"/>
    </source>
</evidence>
<dbReference type="NCBIfam" id="TIGR04056">
    <property type="entry name" value="OMP_RagA_SusC"/>
    <property type="match status" value="1"/>
</dbReference>
<keyword evidence="6 8" id="KW-0472">Membrane</keyword>
<evidence type="ECO:0000259" key="11">
    <source>
        <dbReference type="Pfam" id="PF00593"/>
    </source>
</evidence>
<dbReference type="GO" id="GO:0009279">
    <property type="term" value="C:cell outer membrane"/>
    <property type="evidence" value="ECO:0007669"/>
    <property type="project" value="UniProtKB-SubCell"/>
</dbReference>
<evidence type="ECO:0000313" key="14">
    <source>
        <dbReference type="Proteomes" id="UP000192746"/>
    </source>
</evidence>
<organism evidence="13 14">
    <name type="scientific">Zunongwangia atlantica 22II14-10F7</name>
    <dbReference type="NCBI Taxonomy" id="1185767"/>
    <lineage>
        <taxon>Bacteria</taxon>
        <taxon>Pseudomonadati</taxon>
        <taxon>Bacteroidota</taxon>
        <taxon>Flavobacteriia</taxon>
        <taxon>Flavobacteriales</taxon>
        <taxon>Flavobacteriaceae</taxon>
        <taxon>Zunongwangia</taxon>
    </lineage>
</organism>
<dbReference type="InterPro" id="IPR012910">
    <property type="entry name" value="Plug_dom"/>
</dbReference>
<gene>
    <name evidence="13" type="ORF">IIF7_15383</name>
</gene>
<dbReference type="Pfam" id="PF13715">
    <property type="entry name" value="CarbopepD_reg_2"/>
    <property type="match status" value="1"/>
</dbReference>
<dbReference type="AlphaFoldDB" id="A0A1Y1T1Y8"/>
<dbReference type="InterPro" id="IPR023997">
    <property type="entry name" value="TonB-dep_OMP_SusC/RagA_CS"/>
</dbReference>
<evidence type="ECO:0000256" key="7">
    <source>
        <dbReference type="ARBA" id="ARBA00023237"/>
    </source>
</evidence>
<dbReference type="Gene3D" id="2.60.40.1120">
    <property type="entry name" value="Carboxypeptidase-like, regulatory domain"/>
    <property type="match status" value="1"/>
</dbReference>
<dbReference type="STRING" id="1185767.IIF7_15383"/>
<dbReference type="InterPro" id="IPR037066">
    <property type="entry name" value="Plug_dom_sf"/>
</dbReference>
<dbReference type="NCBIfam" id="TIGR04057">
    <property type="entry name" value="SusC_RagA_signa"/>
    <property type="match status" value="1"/>
</dbReference>
<keyword evidence="4 8" id="KW-0812">Transmembrane</keyword>
<feature type="signal peptide" evidence="10">
    <location>
        <begin position="1"/>
        <end position="22"/>
    </location>
</feature>
<dbReference type="InterPro" id="IPR023996">
    <property type="entry name" value="TonB-dep_OMP_SusC/RagA"/>
</dbReference>
<sequence length="1019" mass="111112">MKKTLHGMLTLFMVLVVQLVFAQEKNVSGTVVDEGGLPLPGVNVIEKGTNNGVQTNFDGEYNISVTEGSTIVFSYVGYSKQEFVVGNSNTIDVTLEVDAAALGEVVVLGYSTKGVEEVTGASVQVAGEELASNPTVTVDQALQGKVPGLQISQSSGTPGSVQDIRIRGVSSIGAGNDPLYVIDGVPVINSNATGSTARSSLSPIASLNSQDIETITVLKDASATAQYGARGSNGVIVITTKKGKSGEAQFTFNSRVGFQNDAYNKRTVLTGPQRYELLGEALLNSYGPNGSVQDYGVTTPAEAIGLIPSVDANYDGTSVYNWSDLIKNEDALTQDYNFSATGGDEKGSFYASLGYNKTEATVIGSTFERLNGVMNFSRKLRDNINFSTNMNVSRITQNPILEQGSYFSNPFITRFLMNPFNNPYNEDGSQNIDLAFGSLHNTLYVLDNNITRNELIRGISNSTLDWELFDGFTFSNKLALDYQIANYRDYQNRYEGDSAPVNGASTASDNKNYNWVYQGSFNYGFTLGDVHNFDFTTLFEYQKNQGYYMYAYGENFPADGLTYITSASANYDASSSFSDWYNVSYLGIVNYNYDGRYVIDGSIRREGSSRFAPEQRFGTFGAVGAAWNIHRENFMKGSVFNSLRLRTSYGITGNNAIGINNYQALLSYGATYGGNGGATPSQFGNADLTWEKAENFDVGLIFGLFNNRLSGSVTYFNRRNYDLLQGVPLSLTTAFSNQSQNLGEMTNSGIEAELSFDVISTEDFNWNIYGNYASVDNEVTKLALGADGEPIDPNGGSSYKSTEVGRPVGGWYMRTWAGVDPETGEPTWYENGVDGETTSNYNTAEAVYQGASALPTYSGGLGTRVSFKGFFAEADLYFAGGHKIYEQYAQFYLRTNSFSLGSYNGATELLDRWQQPGDITDVPKVDYGVNNNFHATSSRHLFDGDYVRLKNVAFGYNLPSSWANSIGIDGLMLTLRGTNVATWLKDDGLLLDPEVRADGYTRLTTPPVESYTLGVNVKF</sequence>
<evidence type="ECO:0000256" key="2">
    <source>
        <dbReference type="ARBA" id="ARBA00022448"/>
    </source>
</evidence>
<name>A0A1Y1T1Y8_9FLAO</name>
<evidence type="ECO:0000256" key="4">
    <source>
        <dbReference type="ARBA" id="ARBA00022692"/>
    </source>
</evidence>
<evidence type="ECO:0000256" key="6">
    <source>
        <dbReference type="ARBA" id="ARBA00023136"/>
    </source>
</evidence>
<dbReference type="InterPro" id="IPR036942">
    <property type="entry name" value="Beta-barrel_TonB_sf"/>
</dbReference>
<keyword evidence="13" id="KW-0675">Receptor</keyword>
<evidence type="ECO:0000256" key="1">
    <source>
        <dbReference type="ARBA" id="ARBA00004571"/>
    </source>
</evidence>
<comment type="caution">
    <text evidence="13">The sequence shown here is derived from an EMBL/GenBank/DDBJ whole genome shotgun (WGS) entry which is preliminary data.</text>
</comment>
<dbReference type="SUPFAM" id="SSF49464">
    <property type="entry name" value="Carboxypeptidase regulatory domain-like"/>
    <property type="match status" value="1"/>
</dbReference>
<evidence type="ECO:0000256" key="10">
    <source>
        <dbReference type="SAM" id="SignalP"/>
    </source>
</evidence>
<dbReference type="InterPro" id="IPR008969">
    <property type="entry name" value="CarboxyPept-like_regulatory"/>
</dbReference>
<feature type="domain" description="TonB-dependent receptor plug" evidence="12">
    <location>
        <begin position="117"/>
        <end position="235"/>
    </location>
</feature>
<dbReference type="SUPFAM" id="SSF56935">
    <property type="entry name" value="Porins"/>
    <property type="match status" value="1"/>
</dbReference>
<evidence type="ECO:0000256" key="8">
    <source>
        <dbReference type="PROSITE-ProRule" id="PRU01360"/>
    </source>
</evidence>
<feature type="chain" id="PRO_5012010929" evidence="10">
    <location>
        <begin position="23"/>
        <end position="1019"/>
    </location>
</feature>
<dbReference type="EMBL" id="ARYN01000014">
    <property type="protein sequence ID" value="ORL44634.1"/>
    <property type="molecule type" value="Genomic_DNA"/>
</dbReference>
<evidence type="ECO:0000256" key="9">
    <source>
        <dbReference type="RuleBase" id="RU003357"/>
    </source>
</evidence>
<keyword evidence="7 8" id="KW-0998">Cell outer membrane</keyword>
<dbReference type="InterPro" id="IPR039426">
    <property type="entry name" value="TonB-dep_rcpt-like"/>
</dbReference>
<keyword evidence="10" id="KW-0732">Signal</keyword>
<accession>A0A1Y1T1Y8</accession>
<dbReference type="Pfam" id="PF07715">
    <property type="entry name" value="Plug"/>
    <property type="match status" value="1"/>
</dbReference>
<dbReference type="Pfam" id="PF00593">
    <property type="entry name" value="TonB_dep_Rec_b-barrel"/>
    <property type="match status" value="1"/>
</dbReference>
<protein>
    <submittedName>
        <fullName evidence="13">TonB-dependent receptor plug</fullName>
    </submittedName>
</protein>
<feature type="domain" description="TonB-dependent receptor-like beta-barrel" evidence="11">
    <location>
        <begin position="420"/>
        <end position="812"/>
    </location>
</feature>
<keyword evidence="2 8" id="KW-0813">Transport</keyword>
<keyword evidence="14" id="KW-1185">Reference proteome</keyword>
<reference evidence="13 14" key="1">
    <citation type="submission" date="2013-04" db="EMBL/GenBank/DDBJ databases">
        <title>Zunongwangia sp. 22II14-10F7 Genome Sequencing.</title>
        <authorList>
            <person name="Lai Q."/>
            <person name="Shao Z."/>
        </authorList>
    </citation>
    <scope>NUCLEOTIDE SEQUENCE [LARGE SCALE GENOMIC DNA]</scope>
    <source>
        <strain evidence="13 14">22II14-10F7</strain>
    </source>
</reference>
<comment type="similarity">
    <text evidence="8 9">Belongs to the TonB-dependent receptor family.</text>
</comment>
<proteinExistence type="inferred from homology"/>
<evidence type="ECO:0000256" key="5">
    <source>
        <dbReference type="ARBA" id="ARBA00023077"/>
    </source>
</evidence>
<comment type="subcellular location">
    <subcellularLocation>
        <location evidence="1 8">Cell outer membrane</location>
        <topology evidence="1 8">Multi-pass membrane protein</topology>
    </subcellularLocation>
</comment>
<dbReference type="InterPro" id="IPR000531">
    <property type="entry name" value="Beta-barrel_TonB"/>
</dbReference>
<dbReference type="OrthoDB" id="9768177at2"/>
<evidence type="ECO:0000256" key="3">
    <source>
        <dbReference type="ARBA" id="ARBA00022452"/>
    </source>
</evidence>
<dbReference type="RefSeq" id="WP_084842588.1">
    <property type="nucleotide sequence ID" value="NZ_ARYN01000014.1"/>
</dbReference>
<dbReference type="PROSITE" id="PS52016">
    <property type="entry name" value="TONB_DEPENDENT_REC_3"/>
    <property type="match status" value="1"/>
</dbReference>
<keyword evidence="5 9" id="KW-0798">TonB box</keyword>
<dbReference type="Proteomes" id="UP000192746">
    <property type="component" value="Unassembled WGS sequence"/>
</dbReference>
<evidence type="ECO:0000259" key="12">
    <source>
        <dbReference type="Pfam" id="PF07715"/>
    </source>
</evidence>